<evidence type="ECO:0000313" key="1">
    <source>
        <dbReference type="EMBL" id="AYD68760.1"/>
    </source>
</evidence>
<organism evidence="1">
    <name type="scientific">Clostridioides difficile</name>
    <name type="common">Peptoclostridium difficile</name>
    <dbReference type="NCBI Taxonomy" id="1496"/>
    <lineage>
        <taxon>Bacteria</taxon>
        <taxon>Bacillati</taxon>
        <taxon>Bacillota</taxon>
        <taxon>Clostridia</taxon>
        <taxon>Peptostreptococcales</taxon>
        <taxon>Peptostreptococcaceae</taxon>
        <taxon>Clostridioides</taxon>
    </lineage>
</organism>
<accession>A0A386JC86</accession>
<dbReference type="EMBL" id="MG973074">
    <property type="protein sequence ID" value="AYD68760.1"/>
    <property type="molecule type" value="Genomic_DNA"/>
</dbReference>
<dbReference type="AlphaFoldDB" id="A0A386JC86"/>
<sequence>MTNKLLFEDLKPNTRISKLKIKKVISIFKNKIDIVKINDGYYELEKENGLLKNDSIQIISVTKSLIKQYLLYHFLPYNKCFVRKHVSYKDIATLCGISVPTARRNQNLLSILGLAYFTPSSNGYGKFDIVICDEYKNHFKKKNGGGGYITLTTDDLANFLDINCINELKVELKKLLWIDAAKKSRGKKIVFNKENLVNTLPEYIKKSSKLINNIIYSKNSRFKPLGNRLDITNYKSKSEFNKNFRDSTQKRILNLFNNGNFSFSSNYSDTLLRFKFKKPLLDTNIKLESEKTLIVNELVNLSIEFGFKKVLIALNYMFDNTYYEDNININNIHNPGGFVRSFITKSILNIGSLY</sequence>
<proteinExistence type="predicted"/>
<gene>
    <name evidence="1" type="ORF">pHSJD-312_00139</name>
</gene>
<name>A0A386JC86_CLODI</name>
<geneLocation type="plasmid" evidence="1">
    <name>pHSJD-312</name>
</geneLocation>
<keyword evidence="1" id="KW-0614">Plasmid</keyword>
<reference evidence="1" key="1">
    <citation type="journal article" date="2018" name="Sci. Rep.">
        <title>Novel Clade C-I Clostridium difficile strains escape diagnostic tests, differ in pathogenicity potential and carry toxins on extrachromosomal elements.</title>
        <authorList>
            <person name="Ramirez-Vargas G."/>
            <person name="Lopez-Urena D."/>
            <person name="Badilla A."/>
            <person name="Orozco-Aguilar J."/>
            <person name="Murillo T."/>
            <person name="Rojas P."/>
            <person name="Riedel T."/>
            <person name="Overmann J."/>
            <person name="Gonzalez G."/>
            <person name="Chaves-Olarte E."/>
            <person name="Quesada-Gomez C."/>
            <person name="Rodriguez C."/>
        </authorList>
    </citation>
    <scope>NUCLEOTIDE SEQUENCE</scope>
    <source>
        <strain evidence="1">HSJD-312</strain>
        <plasmid evidence="1">pHSJD-312</plasmid>
    </source>
</reference>
<dbReference type="RefSeq" id="WP_021383405.1">
    <property type="nucleotide sequence ID" value="NZ_LJCL01000008.1"/>
</dbReference>
<protein>
    <submittedName>
        <fullName evidence="1">Uncharacterized protein</fullName>
    </submittedName>
</protein>